<dbReference type="InterPro" id="IPR050574">
    <property type="entry name" value="HPF/YfiA_ribosome-assoc"/>
</dbReference>
<keyword evidence="1" id="KW-0810">Translation regulation</keyword>
<sequence length="105" mass="11905">MQILVTGKHFDVTQATHQHITEKLKRLGRYMDDSASAHVVLQLEKARCLAEGTITAKGTRLHASAETKDMYSAIDSMAIKLERQVLKHKNKISSHHRDEDTLKIK</sequence>
<dbReference type="Pfam" id="PF02482">
    <property type="entry name" value="Ribosomal_S30AE"/>
    <property type="match status" value="1"/>
</dbReference>
<evidence type="ECO:0000313" key="2">
    <source>
        <dbReference type="EMBL" id="SVC29164.1"/>
    </source>
</evidence>
<proteinExistence type="predicted"/>
<dbReference type="GO" id="GO:0022627">
    <property type="term" value="C:cytosolic small ribosomal subunit"/>
    <property type="evidence" value="ECO:0007669"/>
    <property type="project" value="TreeGrafter"/>
</dbReference>
<organism evidence="2">
    <name type="scientific">marine metagenome</name>
    <dbReference type="NCBI Taxonomy" id="408172"/>
    <lineage>
        <taxon>unclassified sequences</taxon>
        <taxon>metagenomes</taxon>
        <taxon>ecological metagenomes</taxon>
    </lineage>
</organism>
<dbReference type="EMBL" id="UINC01083450">
    <property type="protein sequence ID" value="SVC29164.1"/>
    <property type="molecule type" value="Genomic_DNA"/>
</dbReference>
<dbReference type="InterPro" id="IPR003489">
    <property type="entry name" value="RHF/RaiA"/>
</dbReference>
<protein>
    <recommendedName>
        <fullName evidence="3">Ribosomal subunit interface protein</fullName>
    </recommendedName>
</protein>
<dbReference type="AlphaFoldDB" id="A0A382KWJ5"/>
<dbReference type="PANTHER" id="PTHR33231">
    <property type="entry name" value="30S RIBOSOMAL PROTEIN"/>
    <property type="match status" value="1"/>
</dbReference>
<name>A0A382KWJ5_9ZZZZ</name>
<dbReference type="GO" id="GO:0043024">
    <property type="term" value="F:ribosomal small subunit binding"/>
    <property type="evidence" value="ECO:0007669"/>
    <property type="project" value="TreeGrafter"/>
</dbReference>
<dbReference type="SUPFAM" id="SSF69754">
    <property type="entry name" value="Ribosome binding protein Y (YfiA homologue)"/>
    <property type="match status" value="1"/>
</dbReference>
<accession>A0A382KWJ5</accession>
<evidence type="ECO:0000256" key="1">
    <source>
        <dbReference type="ARBA" id="ARBA00022845"/>
    </source>
</evidence>
<dbReference type="InterPro" id="IPR036567">
    <property type="entry name" value="RHF-like"/>
</dbReference>
<dbReference type="GO" id="GO:0045900">
    <property type="term" value="P:negative regulation of translational elongation"/>
    <property type="evidence" value="ECO:0007669"/>
    <property type="project" value="TreeGrafter"/>
</dbReference>
<feature type="non-terminal residue" evidence="2">
    <location>
        <position position="105"/>
    </location>
</feature>
<dbReference type="Gene3D" id="3.30.160.100">
    <property type="entry name" value="Ribosome hibernation promotion factor-like"/>
    <property type="match status" value="1"/>
</dbReference>
<dbReference type="NCBIfam" id="TIGR00741">
    <property type="entry name" value="yfiA"/>
    <property type="match status" value="1"/>
</dbReference>
<dbReference type="CDD" id="cd00552">
    <property type="entry name" value="RaiA"/>
    <property type="match status" value="1"/>
</dbReference>
<evidence type="ECO:0008006" key="3">
    <source>
        <dbReference type="Google" id="ProtNLM"/>
    </source>
</evidence>
<dbReference type="PANTHER" id="PTHR33231:SF1">
    <property type="entry name" value="30S RIBOSOMAL PROTEIN"/>
    <property type="match status" value="1"/>
</dbReference>
<reference evidence="2" key="1">
    <citation type="submission" date="2018-05" db="EMBL/GenBank/DDBJ databases">
        <authorList>
            <person name="Lanie J.A."/>
            <person name="Ng W.-L."/>
            <person name="Kazmierczak K.M."/>
            <person name="Andrzejewski T.M."/>
            <person name="Davidsen T.M."/>
            <person name="Wayne K.J."/>
            <person name="Tettelin H."/>
            <person name="Glass J.I."/>
            <person name="Rusch D."/>
            <person name="Podicherti R."/>
            <person name="Tsui H.-C.T."/>
            <person name="Winkler M.E."/>
        </authorList>
    </citation>
    <scope>NUCLEOTIDE SEQUENCE</scope>
</reference>
<gene>
    <name evidence="2" type="ORF">METZ01_LOCUS282018</name>
</gene>